<sequence length="66" mass="7518">MRHVRFSMRSWFGSLVFVLLYNFHICVPSGSFFCISSGLSMKSPPESSRQVANWIRVLLCIESSGM</sequence>
<dbReference type="EMBL" id="FWEW01003262">
    <property type="protein sequence ID" value="SLM39070.1"/>
    <property type="molecule type" value="Genomic_DNA"/>
</dbReference>
<accession>A0A1W5D7V1</accession>
<proteinExistence type="predicted"/>
<organism evidence="1 2">
    <name type="scientific">Lasallia pustulata</name>
    <dbReference type="NCBI Taxonomy" id="136370"/>
    <lineage>
        <taxon>Eukaryota</taxon>
        <taxon>Fungi</taxon>
        <taxon>Dikarya</taxon>
        <taxon>Ascomycota</taxon>
        <taxon>Pezizomycotina</taxon>
        <taxon>Lecanoromycetes</taxon>
        <taxon>OSLEUM clade</taxon>
        <taxon>Umbilicariomycetidae</taxon>
        <taxon>Umbilicariales</taxon>
        <taxon>Umbilicariaceae</taxon>
        <taxon>Lasallia</taxon>
    </lineage>
</organism>
<name>A0A1W5D7V1_9LECA</name>
<reference evidence="2" key="1">
    <citation type="submission" date="2017-03" db="EMBL/GenBank/DDBJ databases">
        <authorList>
            <person name="Sharma R."/>
            <person name="Thines M."/>
        </authorList>
    </citation>
    <scope>NUCLEOTIDE SEQUENCE [LARGE SCALE GENOMIC DNA]</scope>
</reference>
<keyword evidence="2" id="KW-1185">Reference proteome</keyword>
<evidence type="ECO:0000313" key="2">
    <source>
        <dbReference type="Proteomes" id="UP000192927"/>
    </source>
</evidence>
<dbReference type="AlphaFoldDB" id="A0A1W5D7V1"/>
<protein>
    <submittedName>
        <fullName evidence="1">Uncharacterized protein</fullName>
    </submittedName>
</protein>
<evidence type="ECO:0000313" key="1">
    <source>
        <dbReference type="EMBL" id="SLM39070.1"/>
    </source>
</evidence>
<dbReference type="Proteomes" id="UP000192927">
    <property type="component" value="Unassembled WGS sequence"/>
</dbReference>